<dbReference type="InterPro" id="IPR011989">
    <property type="entry name" value="ARM-like"/>
</dbReference>
<dbReference type="OrthoDB" id="21522at2759"/>
<dbReference type="InterPro" id="IPR016024">
    <property type="entry name" value="ARM-type_fold"/>
</dbReference>
<dbReference type="KEGG" id="mde:101899969"/>
<feature type="region of interest" description="Disordered" evidence="1">
    <location>
        <begin position="1"/>
        <end position="26"/>
    </location>
</feature>
<proteinExistence type="predicted"/>
<dbReference type="AlphaFoldDB" id="A0A1I8MUN9"/>
<gene>
    <name evidence="2" type="primary">101899969</name>
    <name evidence="4" type="synonym">LOC101899969</name>
</gene>
<feature type="compositionally biased region" description="Polar residues" evidence="1">
    <location>
        <begin position="1"/>
        <end position="16"/>
    </location>
</feature>
<dbReference type="eggNOG" id="ENOG502S9I9">
    <property type="taxonomic scope" value="Eukaryota"/>
</dbReference>
<evidence type="ECO:0000313" key="2">
    <source>
        <dbReference type="EnsemblMetazoa" id="MDOA008623-PA"/>
    </source>
</evidence>
<organism evidence="2">
    <name type="scientific">Musca domestica</name>
    <name type="common">House fly</name>
    <dbReference type="NCBI Taxonomy" id="7370"/>
    <lineage>
        <taxon>Eukaryota</taxon>
        <taxon>Metazoa</taxon>
        <taxon>Ecdysozoa</taxon>
        <taxon>Arthropoda</taxon>
        <taxon>Hexapoda</taxon>
        <taxon>Insecta</taxon>
        <taxon>Pterygota</taxon>
        <taxon>Neoptera</taxon>
        <taxon>Endopterygota</taxon>
        <taxon>Diptera</taxon>
        <taxon>Brachycera</taxon>
        <taxon>Muscomorpha</taxon>
        <taxon>Muscoidea</taxon>
        <taxon>Muscidae</taxon>
        <taxon>Musca</taxon>
    </lineage>
</organism>
<dbReference type="PANTHER" id="PTHR16356:SF1">
    <property type="entry name" value="TRANSMEMBRANE AND COILED-COIL DOMAIN-CONTAINING PROTEIN 6"/>
    <property type="match status" value="1"/>
</dbReference>
<evidence type="ECO:0000313" key="3">
    <source>
        <dbReference type="Proteomes" id="UP001652621"/>
    </source>
</evidence>
<dbReference type="VEuPathDB" id="VectorBase:MDOA008623"/>
<keyword evidence="3" id="KW-1185">Reference proteome</keyword>
<dbReference type="STRING" id="7370.A0A1I8MUN9"/>
<dbReference type="SUPFAM" id="SSF48371">
    <property type="entry name" value="ARM repeat"/>
    <property type="match status" value="1"/>
</dbReference>
<dbReference type="GeneID" id="101899969"/>
<reference evidence="2" key="1">
    <citation type="submission" date="2020-05" db="UniProtKB">
        <authorList>
            <consortium name="EnsemblMetazoa"/>
        </authorList>
    </citation>
    <scope>IDENTIFICATION</scope>
    <source>
        <strain evidence="2">Aabys</strain>
    </source>
</reference>
<protein>
    <submittedName>
        <fullName evidence="4">Uncharacterized protein LOC101899969</fullName>
    </submittedName>
</protein>
<name>A0A1I8MUN9_MUSDO</name>
<dbReference type="VEuPathDB" id="VectorBase:MDOMA2_007302"/>
<reference evidence="4" key="2">
    <citation type="submission" date="2025-04" db="UniProtKB">
        <authorList>
            <consortium name="RefSeq"/>
        </authorList>
    </citation>
    <scope>IDENTIFICATION</scope>
    <source>
        <strain evidence="4">Aabys</strain>
    </source>
</reference>
<dbReference type="EnsemblMetazoa" id="MDOA008623-RA">
    <property type="protein sequence ID" value="MDOA008623-PA"/>
    <property type="gene ID" value="MDOA008623"/>
</dbReference>
<dbReference type="RefSeq" id="XP_005180826.1">
    <property type="nucleotide sequence ID" value="XM_005180769.3"/>
</dbReference>
<evidence type="ECO:0000313" key="4">
    <source>
        <dbReference type="RefSeq" id="XP_005180826.1"/>
    </source>
</evidence>
<sequence length="411" mass="46602">MDAAQSTSPELSSNSPEPKPSTVPTQLLREKIREYTKKHREAIRAEVSDSLRFQLGEIKERIQELDNVTEKDVAGLAARIKRRKHATIEDMYRLSHAFLQNVANIQAFNKIPGSMQVLIKELTGNDSERQMSAAECLCNLSLGEGPVCEKIASAAGSYLVTYLHSTESQLVRLCLWIIANILATGQKCASVLMKMQLLPQLWKMYCDDEIADPLLDYREDAAICLQLMSLNAPNLMTQEDRNFVLQQMADKNPTCVAAEYHLFIVFHILFTEPHIISTLYPPDALYLLNFSLINLNNTNNFLTQPQRLKILYSIRVLGNLLVVQPLIYSTLLLQVSCVWKSSITALLNKLFAFHNEHLSQEALWLLKIILHLEEENAFMQPNILESIHIFEECMPFDDKPIEEEAAAAMAV</sequence>
<dbReference type="PANTHER" id="PTHR16356">
    <property type="entry name" value="TRANSMEMBRANE AND COILED-COIL DOMAIN-CONTAINING PROTEIN 6 TMCO6"/>
    <property type="match status" value="1"/>
</dbReference>
<dbReference type="Proteomes" id="UP001652621">
    <property type="component" value="Unplaced"/>
</dbReference>
<accession>A0A1I8MUN9</accession>
<dbReference type="Gene3D" id="1.25.10.10">
    <property type="entry name" value="Leucine-rich Repeat Variant"/>
    <property type="match status" value="1"/>
</dbReference>
<evidence type="ECO:0000256" key="1">
    <source>
        <dbReference type="SAM" id="MobiDB-lite"/>
    </source>
</evidence>